<organism evidence="3">
    <name type="scientific">freshwater metagenome</name>
    <dbReference type="NCBI Taxonomy" id="449393"/>
    <lineage>
        <taxon>unclassified sequences</taxon>
        <taxon>metagenomes</taxon>
        <taxon>ecological metagenomes</taxon>
    </lineage>
</organism>
<dbReference type="AlphaFoldDB" id="A0A6J7DFS8"/>
<keyword evidence="2" id="KW-0732">Signal</keyword>
<sequence length="347" mass="37877">MLRNSLIPDSLLSMRKIRNLGFISFLLLTLTTACSTADTQVSELTIYSGRSEEFIAPFFQIWQQQSGIKLNVRYGDSAELAAQILEEGKNSPADLFLSQDAGSLGAISNEQLFAPISSGVADQIPSQYSQANRDWIGVTARVRVFAYDPNRIKVTPNSITDLTKSIYKNQLAIAPTNASFQAFLTAVIEDKGRSFTKKWLTDLKANGVKVYAKNSAIVEAIDKGEVSIGLVNHYYVWEVSESLGREINVVNGYFEANDLGNLINVSGIGVLASSSKQETALDLVNFLTSPSTQSKFVSDTHEYSLISTISPPKDLPSLSQVGAPNIDLEVLKNIRGTQDLLIEVGLL</sequence>
<dbReference type="SUPFAM" id="SSF53850">
    <property type="entry name" value="Periplasmic binding protein-like II"/>
    <property type="match status" value="1"/>
</dbReference>
<evidence type="ECO:0000256" key="1">
    <source>
        <dbReference type="ARBA" id="ARBA00008520"/>
    </source>
</evidence>
<proteinExistence type="inferred from homology"/>
<dbReference type="InterPro" id="IPR026045">
    <property type="entry name" value="Ferric-bd"/>
</dbReference>
<comment type="similarity">
    <text evidence="1">Belongs to the bacterial solute-binding protein 1 family.</text>
</comment>
<accession>A0A6J7DFS8</accession>
<dbReference type="PROSITE" id="PS51257">
    <property type="entry name" value="PROKAR_LIPOPROTEIN"/>
    <property type="match status" value="1"/>
</dbReference>
<dbReference type="PIRSF" id="PIRSF002825">
    <property type="entry name" value="CfbpA"/>
    <property type="match status" value="1"/>
</dbReference>
<dbReference type="Gene3D" id="3.40.190.10">
    <property type="entry name" value="Periplasmic binding protein-like II"/>
    <property type="match status" value="2"/>
</dbReference>
<name>A0A6J7DFS8_9ZZZZ</name>
<protein>
    <submittedName>
        <fullName evidence="3">Unannotated protein</fullName>
    </submittedName>
</protein>
<dbReference type="EMBL" id="CAFBLG010000094">
    <property type="protein sequence ID" value="CAB4869872.1"/>
    <property type="molecule type" value="Genomic_DNA"/>
</dbReference>
<gene>
    <name evidence="3" type="ORF">UFOPK3295_00861</name>
</gene>
<dbReference type="PANTHER" id="PTHR30006">
    <property type="entry name" value="THIAMINE-BINDING PERIPLASMIC PROTEIN-RELATED"/>
    <property type="match status" value="1"/>
</dbReference>
<dbReference type="PANTHER" id="PTHR30006:SF15">
    <property type="entry name" value="IRON-UTILIZATION PERIPLASMIC PROTEIN"/>
    <property type="match status" value="1"/>
</dbReference>
<dbReference type="CDD" id="cd13543">
    <property type="entry name" value="PBP2_Fbp"/>
    <property type="match status" value="1"/>
</dbReference>
<reference evidence="3" key="1">
    <citation type="submission" date="2020-05" db="EMBL/GenBank/DDBJ databases">
        <authorList>
            <person name="Chiriac C."/>
            <person name="Salcher M."/>
            <person name="Ghai R."/>
            <person name="Kavagutti S V."/>
        </authorList>
    </citation>
    <scope>NUCLEOTIDE SEQUENCE</scope>
</reference>
<evidence type="ECO:0000256" key="2">
    <source>
        <dbReference type="ARBA" id="ARBA00022729"/>
    </source>
</evidence>
<dbReference type="GO" id="GO:0030288">
    <property type="term" value="C:outer membrane-bounded periplasmic space"/>
    <property type="evidence" value="ECO:0007669"/>
    <property type="project" value="TreeGrafter"/>
</dbReference>
<dbReference type="Pfam" id="PF13343">
    <property type="entry name" value="SBP_bac_6"/>
    <property type="match status" value="1"/>
</dbReference>
<evidence type="ECO:0000313" key="3">
    <source>
        <dbReference type="EMBL" id="CAB4869872.1"/>
    </source>
</evidence>